<gene>
    <name evidence="1" type="ORF">JQU52_07280</name>
</gene>
<proteinExistence type="predicted"/>
<name>A0A892ZQT7_9NEIS</name>
<sequence>MLPETIECVIAELDSAIHGENKPTQQQYKNSINIIDFKTDDIFCNFLSMDCRIKFGNDSVTFQVALNKRMRIFSHLTAK</sequence>
<dbReference type="RefSeq" id="WP_230340445.1">
    <property type="nucleotide sequence ID" value="NZ_CP069798.1"/>
</dbReference>
<dbReference type="AlphaFoldDB" id="A0A892ZQT7"/>
<dbReference type="EMBL" id="CP069798">
    <property type="protein sequence ID" value="QRQ83149.1"/>
    <property type="molecule type" value="Genomic_DNA"/>
</dbReference>
<dbReference type="Proteomes" id="UP000653156">
    <property type="component" value="Chromosome"/>
</dbReference>
<reference evidence="1" key="1">
    <citation type="submission" date="2021-02" db="EMBL/GenBank/DDBJ databases">
        <title>Neisseriaceae sp. 26B isolated from the cloaca of a Common Toad-headed Turtle (Mesoclemmys nasuta).</title>
        <authorList>
            <person name="Spergser J."/>
            <person name="Busse H.-J."/>
        </authorList>
    </citation>
    <scope>NUCLEOTIDE SEQUENCE</scope>
    <source>
        <strain evidence="1">26B</strain>
    </source>
</reference>
<organism evidence="1 2">
    <name type="scientific">Paralysiella testudinis</name>
    <dbReference type="NCBI Taxonomy" id="2809020"/>
    <lineage>
        <taxon>Bacteria</taxon>
        <taxon>Pseudomonadati</taxon>
        <taxon>Pseudomonadota</taxon>
        <taxon>Betaproteobacteria</taxon>
        <taxon>Neisseriales</taxon>
        <taxon>Neisseriaceae</taxon>
        <taxon>Paralysiella</taxon>
    </lineage>
</organism>
<dbReference type="KEGG" id="ptes:JQU52_07280"/>
<keyword evidence="2" id="KW-1185">Reference proteome</keyword>
<evidence type="ECO:0000313" key="2">
    <source>
        <dbReference type="Proteomes" id="UP000653156"/>
    </source>
</evidence>
<accession>A0A892ZQT7</accession>
<evidence type="ECO:0000313" key="1">
    <source>
        <dbReference type="EMBL" id="QRQ83149.1"/>
    </source>
</evidence>
<protein>
    <submittedName>
        <fullName evidence="1">Uncharacterized protein</fullName>
    </submittedName>
</protein>